<evidence type="ECO:0000259" key="1">
    <source>
        <dbReference type="Pfam" id="PF01266"/>
    </source>
</evidence>
<dbReference type="Gene3D" id="3.50.50.60">
    <property type="entry name" value="FAD/NAD(P)-binding domain"/>
    <property type="match status" value="1"/>
</dbReference>
<sequence>MAERVTVVGAGLTGLTVGLLCARAGHEVRVVDAGLRVGTPQGLMAAPATVQQELAYHHVWRWAGNQALYEYAEQVRLGQEFVLAAAGDMGVAVHRADMATVTADGMEAFWLRHEVKAMRSARFDPVFTDTTGLPFSTRPQLISAAQPVVDPVLYRDGLVAALTEAGGELVAAPPADADSGWVVSTTPDPVFDGVSMRSRLRPATWNWVSFTAPELPTRHMFDLDDGGRVLAVMADRAYLGSRRAPSLDWVTRHVEEVEILDQWQAVTAATFDQQPFVGYAGPRRLVACGFDAWELTLGSAAAIQLAAVISDENMRLPWAPVRLPKLASVGRAAWGAMRYGMKISPVTPFPKRG</sequence>
<gene>
    <name evidence="2" type="ORF">AADG42_15845</name>
</gene>
<keyword evidence="3" id="KW-1185">Reference proteome</keyword>
<dbReference type="Pfam" id="PF01266">
    <property type="entry name" value="DAO"/>
    <property type="match status" value="1"/>
</dbReference>
<dbReference type="RefSeq" id="WP_425310145.1">
    <property type="nucleotide sequence ID" value="NZ_CP154795.1"/>
</dbReference>
<accession>A0ABZ3FSJ1</accession>
<dbReference type="Proteomes" id="UP001442841">
    <property type="component" value="Chromosome"/>
</dbReference>
<evidence type="ECO:0000313" key="2">
    <source>
        <dbReference type="EMBL" id="XAN08715.1"/>
    </source>
</evidence>
<dbReference type="InterPro" id="IPR006076">
    <property type="entry name" value="FAD-dep_OxRdtase"/>
</dbReference>
<feature type="domain" description="FAD dependent oxidoreductase" evidence="1">
    <location>
        <begin position="4"/>
        <end position="186"/>
    </location>
</feature>
<dbReference type="SUPFAM" id="SSF51971">
    <property type="entry name" value="Nucleotide-binding domain"/>
    <property type="match status" value="1"/>
</dbReference>
<reference evidence="2 3" key="1">
    <citation type="submission" date="2024-04" db="EMBL/GenBank/DDBJ databases">
        <title>Isolation of an actinomycete strain from pig manure.</title>
        <authorList>
            <person name="Gong T."/>
            <person name="Yu Z."/>
            <person name="An M."/>
            <person name="Wei C."/>
            <person name="Yang W."/>
            <person name="Liu L."/>
        </authorList>
    </citation>
    <scope>NUCLEOTIDE SEQUENCE [LARGE SCALE GENOMIC DNA]</scope>
    <source>
        <strain evidence="2 3">ZF39</strain>
    </source>
</reference>
<proteinExistence type="predicted"/>
<evidence type="ECO:0000313" key="3">
    <source>
        <dbReference type="Proteomes" id="UP001442841"/>
    </source>
</evidence>
<name>A0ABZ3FSJ1_9ACTN</name>
<dbReference type="InterPro" id="IPR036188">
    <property type="entry name" value="FAD/NAD-bd_sf"/>
</dbReference>
<dbReference type="EMBL" id="CP154795">
    <property type="protein sequence ID" value="XAN08715.1"/>
    <property type="molecule type" value="Genomic_DNA"/>
</dbReference>
<protein>
    <submittedName>
        <fullName evidence="2">FAD-dependent oxidoreductase</fullName>
    </submittedName>
</protein>
<organism evidence="2 3">
    <name type="scientific">Ammonicoccus fulvus</name>
    <dbReference type="NCBI Taxonomy" id="3138240"/>
    <lineage>
        <taxon>Bacteria</taxon>
        <taxon>Bacillati</taxon>
        <taxon>Actinomycetota</taxon>
        <taxon>Actinomycetes</taxon>
        <taxon>Propionibacteriales</taxon>
        <taxon>Propionibacteriaceae</taxon>
        <taxon>Ammonicoccus</taxon>
    </lineage>
</organism>